<dbReference type="EMBL" id="CAFBLN010000005">
    <property type="protein sequence ID" value="CAB4860857.1"/>
    <property type="molecule type" value="Genomic_DNA"/>
</dbReference>
<dbReference type="AlphaFoldDB" id="A0A6J7CR54"/>
<accession>A0A6J7CR54</accession>
<organism evidence="1">
    <name type="scientific">freshwater metagenome</name>
    <dbReference type="NCBI Taxonomy" id="449393"/>
    <lineage>
        <taxon>unclassified sequences</taxon>
        <taxon>metagenomes</taxon>
        <taxon>ecological metagenomes</taxon>
    </lineage>
</organism>
<sequence>MAMSDNVFHVIVQPDASPFSTTVAEIVSTGNPNTVGS</sequence>
<evidence type="ECO:0000313" key="1">
    <source>
        <dbReference type="EMBL" id="CAB4860857.1"/>
    </source>
</evidence>
<reference evidence="1" key="1">
    <citation type="submission" date="2020-05" db="EMBL/GenBank/DDBJ databases">
        <authorList>
            <person name="Chiriac C."/>
            <person name="Salcher M."/>
            <person name="Ghai R."/>
            <person name="Kavagutti S V."/>
        </authorList>
    </citation>
    <scope>NUCLEOTIDE SEQUENCE</scope>
</reference>
<protein>
    <submittedName>
        <fullName evidence="1">Unannotated protein</fullName>
    </submittedName>
</protein>
<name>A0A6J7CR54_9ZZZZ</name>
<proteinExistence type="predicted"/>
<gene>
    <name evidence="1" type="ORF">UFOPK3381_00242</name>
</gene>